<dbReference type="PROSITE" id="PS50931">
    <property type="entry name" value="HTH_LYSR"/>
    <property type="match status" value="1"/>
</dbReference>
<dbReference type="Pfam" id="PF03466">
    <property type="entry name" value="LysR_substrate"/>
    <property type="match status" value="1"/>
</dbReference>
<gene>
    <name evidence="6" type="ORF">K1X15_07520</name>
</gene>
<sequence length="306" mass="33756">MALPNFNDLAAFVAVAREQSFTRAAAKLGVSQSSLSQTIRGLEARLDIRLLTRTTRSVSPTEAGERLLQTLEPHFEEIQGELTALAEMKDRPSGNIRITAGEHPAISVLQPAMPKFLLANPDVHVEIIVDYGLTDIVAERYDAGVRLGAQIARDMIAVRVGPDITMAVVGTPGYLARYPAPSRPEDLTSHNCINIRLPTLGNLFSWEFEKDGQEIKVRVEGQAVYNNIAMRLSSVLDGIGLAYMPVDQVQKYIDNGRLIRVLEDWSPTFTGYHLYYPNRRHHSLAFSAFVDALRYRGPTAAVSPGA</sequence>
<proteinExistence type="inferred from homology"/>
<accession>A0ABX8WHM6</accession>
<keyword evidence="2" id="KW-0805">Transcription regulation</keyword>
<dbReference type="PRINTS" id="PR00039">
    <property type="entry name" value="HTHLYSR"/>
</dbReference>
<dbReference type="InterPro" id="IPR058163">
    <property type="entry name" value="LysR-type_TF_proteobact-type"/>
</dbReference>
<evidence type="ECO:0000256" key="2">
    <source>
        <dbReference type="ARBA" id="ARBA00023015"/>
    </source>
</evidence>
<evidence type="ECO:0000259" key="5">
    <source>
        <dbReference type="PROSITE" id="PS50931"/>
    </source>
</evidence>
<evidence type="ECO:0000256" key="1">
    <source>
        <dbReference type="ARBA" id="ARBA00009437"/>
    </source>
</evidence>
<dbReference type="InterPro" id="IPR000847">
    <property type="entry name" value="LysR_HTH_N"/>
</dbReference>
<dbReference type="SUPFAM" id="SSF46785">
    <property type="entry name" value="Winged helix' DNA-binding domain"/>
    <property type="match status" value="1"/>
</dbReference>
<reference evidence="6 7" key="1">
    <citation type="submission" date="2021-08" db="EMBL/GenBank/DDBJ databases">
        <title>Devosia salina sp. nov., isolated from the South China Sea sediment.</title>
        <authorList>
            <person name="Zhou Z."/>
        </authorList>
    </citation>
    <scope>NUCLEOTIDE SEQUENCE [LARGE SCALE GENOMIC DNA]</scope>
    <source>
        <strain evidence="6 7">SCS-3</strain>
    </source>
</reference>
<comment type="similarity">
    <text evidence="1">Belongs to the LysR transcriptional regulatory family.</text>
</comment>
<dbReference type="Proteomes" id="UP000825799">
    <property type="component" value="Chromosome"/>
</dbReference>
<keyword evidence="7" id="KW-1185">Reference proteome</keyword>
<keyword evidence="4" id="KW-0804">Transcription</keyword>
<evidence type="ECO:0000313" key="6">
    <source>
        <dbReference type="EMBL" id="QYO78385.1"/>
    </source>
</evidence>
<dbReference type="InterPro" id="IPR036390">
    <property type="entry name" value="WH_DNA-bd_sf"/>
</dbReference>
<dbReference type="PANTHER" id="PTHR30537">
    <property type="entry name" value="HTH-TYPE TRANSCRIPTIONAL REGULATOR"/>
    <property type="match status" value="1"/>
</dbReference>
<organism evidence="6 7">
    <name type="scientific">Devosia salina</name>
    <dbReference type="NCBI Taxonomy" id="2860336"/>
    <lineage>
        <taxon>Bacteria</taxon>
        <taxon>Pseudomonadati</taxon>
        <taxon>Pseudomonadota</taxon>
        <taxon>Alphaproteobacteria</taxon>
        <taxon>Hyphomicrobiales</taxon>
        <taxon>Devosiaceae</taxon>
        <taxon>Devosia</taxon>
    </lineage>
</organism>
<dbReference type="PANTHER" id="PTHR30537:SF1">
    <property type="entry name" value="HTH-TYPE TRANSCRIPTIONAL REGULATOR PGRR"/>
    <property type="match status" value="1"/>
</dbReference>
<dbReference type="EMBL" id="CP080590">
    <property type="protein sequence ID" value="QYO78385.1"/>
    <property type="molecule type" value="Genomic_DNA"/>
</dbReference>
<dbReference type="RefSeq" id="WP_220306855.1">
    <property type="nucleotide sequence ID" value="NZ_CP080590.1"/>
</dbReference>
<evidence type="ECO:0000256" key="3">
    <source>
        <dbReference type="ARBA" id="ARBA00023125"/>
    </source>
</evidence>
<feature type="domain" description="HTH lysR-type" evidence="5">
    <location>
        <begin position="4"/>
        <end position="61"/>
    </location>
</feature>
<evidence type="ECO:0000256" key="4">
    <source>
        <dbReference type="ARBA" id="ARBA00023163"/>
    </source>
</evidence>
<dbReference type="CDD" id="cd08474">
    <property type="entry name" value="PBP2_CrgA_like_5"/>
    <property type="match status" value="1"/>
</dbReference>
<dbReference type="Gene3D" id="1.10.10.10">
    <property type="entry name" value="Winged helix-like DNA-binding domain superfamily/Winged helix DNA-binding domain"/>
    <property type="match status" value="1"/>
</dbReference>
<keyword evidence="3" id="KW-0238">DNA-binding</keyword>
<dbReference type="Gene3D" id="3.40.190.290">
    <property type="match status" value="1"/>
</dbReference>
<evidence type="ECO:0000313" key="7">
    <source>
        <dbReference type="Proteomes" id="UP000825799"/>
    </source>
</evidence>
<dbReference type="Pfam" id="PF00126">
    <property type="entry name" value="HTH_1"/>
    <property type="match status" value="1"/>
</dbReference>
<dbReference type="InterPro" id="IPR005119">
    <property type="entry name" value="LysR_subst-bd"/>
</dbReference>
<dbReference type="SUPFAM" id="SSF53850">
    <property type="entry name" value="Periplasmic binding protein-like II"/>
    <property type="match status" value="1"/>
</dbReference>
<name>A0ABX8WHM6_9HYPH</name>
<protein>
    <submittedName>
        <fullName evidence="6">LysR family transcriptional regulator</fullName>
    </submittedName>
</protein>
<dbReference type="InterPro" id="IPR036388">
    <property type="entry name" value="WH-like_DNA-bd_sf"/>
</dbReference>